<feature type="binding site" evidence="11">
    <location>
        <position position="235"/>
    </location>
    <ligand>
        <name>UTP</name>
        <dbReference type="ChEBI" id="CHEBI:46398"/>
    </ligand>
</feature>
<dbReference type="InterPro" id="IPR029044">
    <property type="entry name" value="Nucleotide-diphossugar_trans"/>
</dbReference>
<dbReference type="GO" id="GO:0006011">
    <property type="term" value="P:UDP-alpha-D-glucose metabolic process"/>
    <property type="evidence" value="ECO:0007669"/>
    <property type="project" value="UniProtKB-UniRule"/>
</dbReference>
<comment type="catalytic activity">
    <reaction evidence="8">
        <text>alpha-D-glucose 1-phosphate + UTP + H(+) = UDP-alpha-D-glucose + diphosphate</text>
        <dbReference type="Rhea" id="RHEA:19889"/>
        <dbReference type="ChEBI" id="CHEBI:15378"/>
        <dbReference type="ChEBI" id="CHEBI:33019"/>
        <dbReference type="ChEBI" id="CHEBI:46398"/>
        <dbReference type="ChEBI" id="CHEBI:58601"/>
        <dbReference type="ChEBI" id="CHEBI:58885"/>
        <dbReference type="EC" id="2.7.7.9"/>
    </reaction>
    <physiologicalReaction direction="left-to-right" evidence="8">
        <dbReference type="Rhea" id="RHEA:19890"/>
    </physiologicalReaction>
</comment>
<dbReference type="AlphaFoldDB" id="A0A1I8ASS6"/>
<dbReference type="SUPFAM" id="SSF53448">
    <property type="entry name" value="Nucleotide-diphospho-sugar transferases"/>
    <property type="match status" value="1"/>
</dbReference>
<dbReference type="GO" id="GO:0005978">
    <property type="term" value="P:glycogen biosynthetic process"/>
    <property type="evidence" value="ECO:0007669"/>
    <property type="project" value="UniProtKB-UniPathway"/>
</dbReference>
<dbReference type="WBParaSite" id="L893_g8847.t1">
    <property type="protein sequence ID" value="L893_g8847.t1"/>
    <property type="gene ID" value="L893_g8847"/>
</dbReference>
<evidence type="ECO:0000256" key="2">
    <source>
        <dbReference type="ARBA" id="ARBA00011823"/>
    </source>
</evidence>
<dbReference type="Proteomes" id="UP000095287">
    <property type="component" value="Unplaced"/>
</dbReference>
<dbReference type="Pfam" id="PF01704">
    <property type="entry name" value="UDPGP"/>
    <property type="match status" value="1"/>
</dbReference>
<feature type="compositionally biased region" description="Basic residues" evidence="12">
    <location>
        <begin position="15"/>
        <end position="29"/>
    </location>
</feature>
<proteinExistence type="inferred from homology"/>
<evidence type="ECO:0000256" key="9">
    <source>
        <dbReference type="PIRNR" id="PIRNR000806"/>
    </source>
</evidence>
<dbReference type="UniPathway" id="UPA00164"/>
<dbReference type="FunFam" id="3.90.550.10:FF:000002">
    <property type="entry name" value="UTP--glucose-1-phosphate uridylyltransferase"/>
    <property type="match status" value="1"/>
</dbReference>
<feature type="binding site" evidence="11">
    <location>
        <position position="296"/>
    </location>
    <ligand>
        <name>UTP</name>
        <dbReference type="ChEBI" id="CHEBI:46398"/>
    </ligand>
</feature>
<comment type="similarity">
    <text evidence="1 9">Belongs to the UDPGP type 1 family.</text>
</comment>
<feature type="binding site" evidence="11">
    <location>
        <position position="175"/>
    </location>
    <ligand>
        <name>UTP</name>
        <dbReference type="ChEBI" id="CHEBI:46398"/>
    </ligand>
</feature>
<evidence type="ECO:0000313" key="14">
    <source>
        <dbReference type="WBParaSite" id="L893_g8847.t1"/>
    </source>
</evidence>
<comment type="function">
    <text evidence="7">UTP--glucose-1-phosphate uridylyltransferase catalyzing the conversion of glucose-1-phosphate into UDP-glucose, a crucial precursor for the production of glycogen.</text>
</comment>
<keyword evidence="6 9" id="KW-0548">Nucleotidyltransferase</keyword>
<evidence type="ECO:0000256" key="10">
    <source>
        <dbReference type="PIRSR" id="PIRSR000806-1"/>
    </source>
</evidence>
<dbReference type="InterPro" id="IPR016267">
    <property type="entry name" value="UDPGP_trans"/>
</dbReference>
<feature type="binding site" evidence="11">
    <location>
        <position position="265"/>
    </location>
    <ligand>
        <name>UTP</name>
        <dbReference type="ChEBI" id="CHEBI:46398"/>
    </ligand>
</feature>
<comment type="subunit">
    <text evidence="2">Homooctamer.</text>
</comment>
<feature type="binding site" evidence="11">
    <location>
        <position position="433"/>
    </location>
    <ligand>
        <name>UTP</name>
        <dbReference type="ChEBI" id="CHEBI:46398"/>
    </ligand>
</feature>
<sequence>MSRQQTATEAVSGTKKNRSRHIKKTVSMSGRHRRLKETRLLGRLDKISTWSRAKDLERVRRPRSPVHFSPDRSSAMLVEAERREELIRQLDVFLERFSVDEKSRHDCDVFRGLYKQFLTEPATIDWSKMHLVPEDILKDYDALPSCQDPKAVLDKVVVVKLNGGLGTTMGCKGPKSLIPVRDGETFLDFAIKQHTAINQEYGSSVPLYLLDSFRTAEATREALQKIGGDVLQFEQSRCPRLDAETLLPVAQEAGDLPEEGWYPPGHGNVLRSLAASGLLDRLLAEGRSVLFVSNIDNSGACLDPRLAQFVLASRAEYVMEVTPKTEADIKGGTLIEIDGKIMHLEMPQVPEEHIDEFCSLRTFKIFNTNNIWIDLRAVKRRLDAISMEIIVNKKTMSCGRRVIQLETSIGGAIRNFEKAFGVRVGRHRFLPVKRTQDLLALKSNLYAVDAEHVLRLQVPRAPVVSLSAHYNSVHDFDARFLEIPDMRALQKLSVAGDVRFGRGVTLRGDVEIVGDGEVAERVLEGRVVL</sequence>
<keyword evidence="13" id="KW-1185">Reference proteome</keyword>
<dbReference type="GO" id="GO:0003983">
    <property type="term" value="F:UTP:glucose-1-phosphate uridylyltransferase activity"/>
    <property type="evidence" value="ECO:0007669"/>
    <property type="project" value="UniProtKB-EC"/>
</dbReference>
<dbReference type="Gene3D" id="2.160.10.10">
    <property type="entry name" value="Hexapeptide repeat proteins"/>
    <property type="match status" value="1"/>
</dbReference>
<evidence type="ECO:0000256" key="12">
    <source>
        <dbReference type="SAM" id="MobiDB-lite"/>
    </source>
</evidence>
<dbReference type="PANTHER" id="PTHR43511">
    <property type="match status" value="1"/>
</dbReference>
<evidence type="ECO:0000256" key="8">
    <source>
        <dbReference type="ARBA" id="ARBA00047432"/>
    </source>
</evidence>
<evidence type="ECO:0000256" key="5">
    <source>
        <dbReference type="ARBA" id="ARBA00022679"/>
    </source>
</evidence>
<evidence type="ECO:0000256" key="7">
    <source>
        <dbReference type="ARBA" id="ARBA00023579"/>
    </source>
</evidence>
<dbReference type="EC" id="2.7.7.9" evidence="3 9"/>
<feature type="compositionally biased region" description="Polar residues" evidence="12">
    <location>
        <begin position="1"/>
        <end position="11"/>
    </location>
</feature>
<feature type="binding site" evidence="10">
    <location>
        <position position="266"/>
    </location>
    <ligand>
        <name>substrate</name>
    </ligand>
</feature>
<accession>A0A1I8ASS6</accession>
<feature type="region of interest" description="Disordered" evidence="12">
    <location>
        <begin position="1"/>
        <end position="29"/>
    </location>
</feature>
<keyword evidence="5 9" id="KW-0808">Transferase</keyword>
<name>A0A1I8ASS6_9BILA</name>
<reference evidence="14" key="1">
    <citation type="submission" date="2016-11" db="UniProtKB">
        <authorList>
            <consortium name="WormBaseParasite"/>
        </authorList>
    </citation>
    <scope>IDENTIFICATION</scope>
</reference>
<protein>
    <recommendedName>
        <fullName evidence="4 9">UTP--glucose-1-phosphate uridylyltransferase</fullName>
        <ecNumber evidence="3 9">2.7.7.9</ecNumber>
    </recommendedName>
</protein>
<evidence type="ECO:0000313" key="13">
    <source>
        <dbReference type="Proteomes" id="UP000095287"/>
    </source>
</evidence>
<dbReference type="PIRSF" id="PIRSF000806">
    <property type="entry name" value="UDPGP"/>
    <property type="match status" value="1"/>
</dbReference>
<dbReference type="FunFam" id="2.160.10.10:FF:000001">
    <property type="entry name" value="UTP--glucose-1-phosphate uridylyltransferase"/>
    <property type="match status" value="1"/>
</dbReference>
<evidence type="ECO:0000256" key="3">
    <source>
        <dbReference type="ARBA" id="ARBA00012415"/>
    </source>
</evidence>
<organism evidence="13 14">
    <name type="scientific">Steinernema glaseri</name>
    <dbReference type="NCBI Taxonomy" id="37863"/>
    <lineage>
        <taxon>Eukaryota</taxon>
        <taxon>Metazoa</taxon>
        <taxon>Ecdysozoa</taxon>
        <taxon>Nematoda</taxon>
        <taxon>Chromadorea</taxon>
        <taxon>Rhabditida</taxon>
        <taxon>Tylenchina</taxon>
        <taxon>Panagrolaimomorpha</taxon>
        <taxon>Strongyloidoidea</taxon>
        <taxon>Steinernematidae</taxon>
        <taxon>Steinernema</taxon>
    </lineage>
</organism>
<dbReference type="CDD" id="cd00897">
    <property type="entry name" value="UGPase_euk"/>
    <property type="match status" value="1"/>
</dbReference>
<dbReference type="InterPro" id="IPR002618">
    <property type="entry name" value="UDPGP_fam"/>
</dbReference>
<evidence type="ECO:0000256" key="11">
    <source>
        <dbReference type="PIRSR" id="PIRSR000806-2"/>
    </source>
</evidence>
<dbReference type="Gene3D" id="3.90.550.10">
    <property type="entry name" value="Spore Coat Polysaccharide Biosynthesis Protein SpsA, Chain A"/>
    <property type="match status" value="1"/>
</dbReference>
<evidence type="ECO:0000256" key="4">
    <source>
        <dbReference type="ARBA" id="ARBA00019048"/>
    </source>
</evidence>
<evidence type="ECO:0000256" key="1">
    <source>
        <dbReference type="ARBA" id="ARBA00010401"/>
    </source>
</evidence>
<evidence type="ECO:0000256" key="6">
    <source>
        <dbReference type="ARBA" id="ARBA00022695"/>
    </source>
</evidence>